<name>A0A147BEX4_IXORI</name>
<dbReference type="AlphaFoldDB" id="A0A147BEX4"/>
<keyword evidence="1" id="KW-1133">Transmembrane helix</keyword>
<evidence type="ECO:0000313" key="2">
    <source>
        <dbReference type="EMBL" id="JAR89329.1"/>
    </source>
</evidence>
<keyword evidence="1" id="KW-0472">Membrane</keyword>
<organism evidence="2">
    <name type="scientific">Ixodes ricinus</name>
    <name type="common">Common tick</name>
    <name type="synonym">Acarus ricinus</name>
    <dbReference type="NCBI Taxonomy" id="34613"/>
    <lineage>
        <taxon>Eukaryota</taxon>
        <taxon>Metazoa</taxon>
        <taxon>Ecdysozoa</taxon>
        <taxon>Arthropoda</taxon>
        <taxon>Chelicerata</taxon>
        <taxon>Arachnida</taxon>
        <taxon>Acari</taxon>
        <taxon>Parasitiformes</taxon>
        <taxon>Ixodida</taxon>
        <taxon>Ixodoidea</taxon>
        <taxon>Ixodidae</taxon>
        <taxon>Ixodinae</taxon>
        <taxon>Ixodes</taxon>
    </lineage>
</organism>
<dbReference type="EMBL" id="GEGO01006075">
    <property type="protein sequence ID" value="JAR89329.1"/>
    <property type="molecule type" value="Transcribed_RNA"/>
</dbReference>
<protein>
    <submittedName>
        <fullName evidence="2">Uncharacterized protein</fullName>
    </submittedName>
</protein>
<feature type="transmembrane region" description="Helical" evidence="1">
    <location>
        <begin position="12"/>
        <end position="41"/>
    </location>
</feature>
<feature type="transmembrane region" description="Helical" evidence="1">
    <location>
        <begin position="93"/>
        <end position="111"/>
    </location>
</feature>
<proteinExistence type="predicted"/>
<evidence type="ECO:0000256" key="1">
    <source>
        <dbReference type="SAM" id="Phobius"/>
    </source>
</evidence>
<sequence length="134" mass="14700">MALNSPVSVSTILFLLSVVGRCMYTFVMASMPCSVMSLSMLASMQRRNTSSSILSTCSSSSWYLLPSLFMMRMRSTSFSALSSLKMQLRSSPKPALIFSAICSMVSFLSVMRFRSSSTLRSHVEMRVGSKSGIS</sequence>
<keyword evidence="1" id="KW-0812">Transmembrane</keyword>
<reference evidence="2" key="1">
    <citation type="journal article" date="2018" name="PLoS Negl. Trop. Dis.">
        <title>Sialome diversity of ticks revealed by RNAseq of single tick salivary glands.</title>
        <authorList>
            <person name="Perner J."/>
            <person name="Kropackova S."/>
            <person name="Kopacek P."/>
            <person name="Ribeiro J.M."/>
        </authorList>
    </citation>
    <scope>NUCLEOTIDE SEQUENCE</scope>
    <source>
        <strain evidence="2">Siblings of single egg batch collected in Ceske Budejovice</strain>
        <tissue evidence="2">Salivary glands</tissue>
    </source>
</reference>
<accession>A0A147BEX4</accession>